<dbReference type="Pfam" id="PF23598">
    <property type="entry name" value="LRR_14"/>
    <property type="match status" value="1"/>
</dbReference>
<dbReference type="EnsemblPlants" id="ONIVA06G12490.1">
    <property type="protein sequence ID" value="ONIVA06G12490.1"/>
    <property type="gene ID" value="ONIVA06G12490"/>
</dbReference>
<evidence type="ECO:0000259" key="10">
    <source>
        <dbReference type="Pfam" id="PF23598"/>
    </source>
</evidence>
<accession>A0A0E0HP09</accession>
<dbReference type="CDD" id="cd14798">
    <property type="entry name" value="RX-CC_like"/>
    <property type="match status" value="1"/>
</dbReference>
<feature type="compositionally biased region" description="Basic residues" evidence="7">
    <location>
        <begin position="1112"/>
        <end position="1124"/>
    </location>
</feature>
<dbReference type="Pfam" id="PF18052">
    <property type="entry name" value="Rx_N"/>
    <property type="match status" value="1"/>
</dbReference>
<feature type="compositionally biased region" description="Acidic residues" evidence="7">
    <location>
        <begin position="162"/>
        <end position="173"/>
    </location>
</feature>
<feature type="domain" description="Disease resistance protein winged helix" evidence="9">
    <location>
        <begin position="438"/>
        <end position="508"/>
    </location>
</feature>
<evidence type="ECO:0000259" key="8">
    <source>
        <dbReference type="Pfam" id="PF18052"/>
    </source>
</evidence>
<dbReference type="GO" id="GO:0000166">
    <property type="term" value="F:nucleotide binding"/>
    <property type="evidence" value="ECO:0007669"/>
    <property type="project" value="UniProtKB-KW"/>
</dbReference>
<name>A0A0E0HP09_ORYNI</name>
<evidence type="ECO:0000256" key="6">
    <source>
        <dbReference type="ARBA" id="ARBA00023054"/>
    </source>
</evidence>
<organism evidence="11">
    <name type="scientific">Oryza nivara</name>
    <name type="common">Indian wild rice</name>
    <name type="synonym">Oryza sativa f. spontanea</name>
    <dbReference type="NCBI Taxonomy" id="4536"/>
    <lineage>
        <taxon>Eukaryota</taxon>
        <taxon>Viridiplantae</taxon>
        <taxon>Streptophyta</taxon>
        <taxon>Embryophyta</taxon>
        <taxon>Tracheophyta</taxon>
        <taxon>Spermatophyta</taxon>
        <taxon>Magnoliopsida</taxon>
        <taxon>Liliopsida</taxon>
        <taxon>Poales</taxon>
        <taxon>Poaceae</taxon>
        <taxon>BOP clade</taxon>
        <taxon>Oryzoideae</taxon>
        <taxon>Oryzeae</taxon>
        <taxon>Oryzinae</taxon>
        <taxon>Oryza</taxon>
    </lineage>
</organism>
<proteinExistence type="inferred from homology"/>
<reference evidence="11" key="1">
    <citation type="submission" date="2015-04" db="UniProtKB">
        <authorList>
            <consortium name="EnsemblPlants"/>
        </authorList>
    </citation>
    <scope>IDENTIFICATION</scope>
    <source>
        <strain evidence="11">SL10</strain>
    </source>
</reference>
<dbReference type="PANTHER" id="PTHR23155:SF1062">
    <property type="entry name" value="OS11G0579400 PROTEIN"/>
    <property type="match status" value="1"/>
</dbReference>
<dbReference type="STRING" id="4536.A0A0E0HP09"/>
<keyword evidence="4" id="KW-0547">Nucleotide-binding</keyword>
<evidence type="ECO:0000256" key="5">
    <source>
        <dbReference type="ARBA" id="ARBA00022821"/>
    </source>
</evidence>
<keyword evidence="12" id="KW-1185">Reference proteome</keyword>
<evidence type="ECO:0000256" key="4">
    <source>
        <dbReference type="ARBA" id="ARBA00022741"/>
    </source>
</evidence>
<keyword evidence="6" id="KW-0175">Coiled coil</keyword>
<feature type="region of interest" description="Disordered" evidence="7">
    <location>
        <begin position="149"/>
        <end position="182"/>
    </location>
</feature>
<dbReference type="GO" id="GO:0098542">
    <property type="term" value="P:defense response to other organism"/>
    <property type="evidence" value="ECO:0007669"/>
    <property type="project" value="TreeGrafter"/>
</dbReference>
<dbReference type="SUPFAM" id="SSF52058">
    <property type="entry name" value="L domain-like"/>
    <property type="match status" value="2"/>
</dbReference>
<evidence type="ECO:0000256" key="7">
    <source>
        <dbReference type="SAM" id="MobiDB-lite"/>
    </source>
</evidence>
<dbReference type="InterPro" id="IPR055414">
    <property type="entry name" value="LRR_R13L4/SHOC2-like"/>
</dbReference>
<dbReference type="Proteomes" id="UP000006591">
    <property type="component" value="Chromosome 6"/>
</dbReference>
<dbReference type="InterPro" id="IPR036388">
    <property type="entry name" value="WH-like_DNA-bd_sf"/>
</dbReference>
<dbReference type="Gene3D" id="1.20.5.4130">
    <property type="match status" value="1"/>
</dbReference>
<keyword evidence="5" id="KW-0611">Plant defense</keyword>
<evidence type="ECO:0000256" key="1">
    <source>
        <dbReference type="ARBA" id="ARBA00008894"/>
    </source>
</evidence>
<protein>
    <submittedName>
        <fullName evidence="11">Uncharacterized protein</fullName>
    </submittedName>
</protein>
<dbReference type="OMA" id="DQTKEGQ"/>
<evidence type="ECO:0000256" key="3">
    <source>
        <dbReference type="ARBA" id="ARBA00022737"/>
    </source>
</evidence>
<dbReference type="PANTHER" id="PTHR23155">
    <property type="entry name" value="DISEASE RESISTANCE PROTEIN RP"/>
    <property type="match status" value="1"/>
</dbReference>
<evidence type="ECO:0000256" key="2">
    <source>
        <dbReference type="ARBA" id="ARBA00022614"/>
    </source>
</evidence>
<dbReference type="InterPro" id="IPR038005">
    <property type="entry name" value="RX-like_CC"/>
</dbReference>
<feature type="domain" description="Disease resistance R13L4/SHOC-2-like LRR" evidence="10">
    <location>
        <begin position="552"/>
        <end position="870"/>
    </location>
</feature>
<sequence>MAELASGAVSSLLGVLRNEALLLGRVGNDVEFIKEEMESMHSFLEHLARTAPPVGGGGHDEQVRTWMKQVRELAHDCSNCIDIYLQHGDPAVYRARRGRCRCLWWASWLVHRVVAQHHAATRLRELKERARDVGERRIRYGVVVHDKAPLAAPSSSPPDQAADTEEEDDDDDDRNQMAAAAADSCDDHRRRLLEPRALDDYCAEKLLGWLKLQAETGRAAAAGLMPSIAIVAQGGADNAGAIARQSLDLAAVHFDRRVWINLRDVHHPWDLPLLPEEILCYILHRCQHQGTSDHVGGEYGRWQAYSYRSDVYNEIHTTIAQMKVDDKIEEIKGKIEQLESGKSNNLEKNKSSKTLNPITLSDKPLGILVEALRFAPMAPELHALYANPNRSNEELCKLHEALQVPQNSLATSNAKKIFKFSYRDLPREHRTCLLHLAIFPPGHKIRRSTIIARWLTEGLITKEDWPTAVRHAERCFDALINRWLVWPSDIGAAGKVKSCMVCDPIHGFITKMAKKQHILDARLSDLWARHFSIFSGLRLRASDGIDKFVHKLPKYSPQLALLKVLDLENCQCFKKNHYLKDICNKILLLKYLSLRGTNVTHLPSEINNLHELEVLDIQQTKMPEHTTRDVMLLKLRRLLAGHVNQRHSHDMGMPIGDEMSLYSSVRIPRKIEKMENIEVLSNVKASWDGNELKDIRKLWRLRKFGVVIHDKDSHLDKLLRAISDLKECLQSLSITVYETKSEGISPNKQLLLPEMFGRLVQPPKLLESLSINGLTHRVRLLPLLAKGSNELAKVTLSGTELKQNDLMVMAVLPNLCCVRFQHKAYTERTLTFKVDEFQHLKYFLVEGVNMTDIIFENGAAPELEHIILSFTNICSLCGIGCLPKLMELQLKGNNSILSLPQDRIAPDMNSESRLLTFKKGEFEQLKNFVVEGPNMTDIIFEKEAAPKLQKIVLSLTNVNSLSGVEGLPKLKEIELKGRKFLLSFFANANQITKVTLCDTLLKQEDMHILANKPNMGSLVLLDKSYDESQLAFNKDEFPKLNLLIVECSTIINISFADGSAPKLEKIVWHFSRKDFCLLSGIANLPEFKELEFNGDFVPDKVRKAINAHKRKPILTHKKPQHHRPAPKEEDEARFPWISNLFSKKQEDRR</sequence>
<keyword evidence="3" id="KW-0677">Repeat</keyword>
<evidence type="ECO:0000313" key="12">
    <source>
        <dbReference type="Proteomes" id="UP000006591"/>
    </source>
</evidence>
<keyword evidence="2" id="KW-0433">Leucine-rich repeat</keyword>
<reference evidence="11" key="2">
    <citation type="submission" date="2018-04" db="EMBL/GenBank/DDBJ databases">
        <title>OnivRS2 (Oryza nivara Reference Sequence Version 2).</title>
        <authorList>
            <person name="Zhang J."/>
            <person name="Kudrna D."/>
            <person name="Lee S."/>
            <person name="Talag J."/>
            <person name="Rajasekar S."/>
            <person name="Welchert J."/>
            <person name="Hsing Y.-I."/>
            <person name="Wing R.A."/>
        </authorList>
    </citation>
    <scope>NUCLEOTIDE SEQUENCE [LARGE SCALE GENOMIC DNA]</scope>
    <source>
        <strain evidence="11">SL10</strain>
    </source>
</reference>
<dbReference type="Gene3D" id="1.10.10.10">
    <property type="entry name" value="Winged helix-like DNA-binding domain superfamily/Winged helix DNA-binding domain"/>
    <property type="match status" value="1"/>
</dbReference>
<evidence type="ECO:0000313" key="11">
    <source>
        <dbReference type="EnsemblPlants" id="ONIVA06G12490.1"/>
    </source>
</evidence>
<dbReference type="HOGENOM" id="CLU_000837_7_3_1"/>
<comment type="similarity">
    <text evidence="1">Belongs to the disease resistance NB-LRR family.</text>
</comment>
<dbReference type="InterPro" id="IPR058922">
    <property type="entry name" value="WHD_DRP"/>
</dbReference>
<evidence type="ECO:0000259" key="9">
    <source>
        <dbReference type="Pfam" id="PF23559"/>
    </source>
</evidence>
<feature type="domain" description="Disease resistance N-terminal" evidence="8">
    <location>
        <begin position="8"/>
        <end position="86"/>
    </location>
</feature>
<dbReference type="Pfam" id="PF23559">
    <property type="entry name" value="WHD_DRP"/>
    <property type="match status" value="1"/>
</dbReference>
<dbReference type="eggNOG" id="KOG4658">
    <property type="taxonomic scope" value="Eukaryota"/>
</dbReference>
<feature type="compositionally biased region" description="Low complexity" evidence="7">
    <location>
        <begin position="149"/>
        <end position="161"/>
    </location>
</feature>
<dbReference type="InterPro" id="IPR041118">
    <property type="entry name" value="Rx_N"/>
</dbReference>
<dbReference type="Gene3D" id="3.80.10.10">
    <property type="entry name" value="Ribonuclease Inhibitor"/>
    <property type="match status" value="3"/>
</dbReference>
<dbReference type="InterPro" id="IPR044974">
    <property type="entry name" value="Disease_R_plants"/>
</dbReference>
<dbReference type="Gramene" id="ONIVA06G12490.1">
    <property type="protein sequence ID" value="ONIVA06G12490.1"/>
    <property type="gene ID" value="ONIVA06G12490"/>
</dbReference>
<dbReference type="AlphaFoldDB" id="A0A0E0HP09"/>
<feature type="region of interest" description="Disordered" evidence="7">
    <location>
        <begin position="1112"/>
        <end position="1149"/>
    </location>
</feature>
<dbReference type="InterPro" id="IPR032675">
    <property type="entry name" value="LRR_dom_sf"/>
</dbReference>